<keyword evidence="2" id="KW-1185">Reference proteome</keyword>
<sequence>MSINSVLFRHSPYHLNASKRAARALQRRASFRRATALPPLNCCMSA</sequence>
<evidence type="ECO:0000313" key="2">
    <source>
        <dbReference type="Proteomes" id="UP000217211"/>
    </source>
</evidence>
<name>A0A249PAK0_9HYPH</name>
<proteinExistence type="predicted"/>
<accession>A0A249PAK0</accession>
<gene>
    <name evidence="1" type="ORF">SJ05684_c08560</name>
</gene>
<organism evidence="1 2">
    <name type="scientific">Sinorhizobium sojae CCBAU 05684</name>
    <dbReference type="NCBI Taxonomy" id="716928"/>
    <lineage>
        <taxon>Bacteria</taxon>
        <taxon>Pseudomonadati</taxon>
        <taxon>Pseudomonadota</taxon>
        <taxon>Alphaproteobacteria</taxon>
        <taxon>Hyphomicrobiales</taxon>
        <taxon>Rhizobiaceae</taxon>
        <taxon>Sinorhizobium/Ensifer group</taxon>
        <taxon>Sinorhizobium</taxon>
    </lineage>
</organism>
<dbReference type="Proteomes" id="UP000217211">
    <property type="component" value="Chromosome"/>
</dbReference>
<dbReference type="KEGG" id="esj:SJ05684_c08560"/>
<dbReference type="EMBL" id="CP023067">
    <property type="protein sequence ID" value="ASY62319.1"/>
    <property type="molecule type" value="Genomic_DNA"/>
</dbReference>
<protein>
    <submittedName>
        <fullName evidence="1">Uncharacterized protein</fullName>
    </submittedName>
</protein>
<dbReference type="AlphaFoldDB" id="A0A249PAK0"/>
<reference evidence="1 2" key="1">
    <citation type="submission" date="2017-08" db="EMBL/GenBank/DDBJ databases">
        <title>Multipartite genome sequences of Sinorhizobium species nodulating soybeans.</title>
        <authorList>
            <person name="Tian C.F."/>
        </authorList>
    </citation>
    <scope>NUCLEOTIDE SEQUENCE [LARGE SCALE GENOMIC DNA]</scope>
    <source>
        <strain evidence="1 2">CCBAU 05684</strain>
    </source>
</reference>
<evidence type="ECO:0000313" key="1">
    <source>
        <dbReference type="EMBL" id="ASY62319.1"/>
    </source>
</evidence>